<evidence type="ECO:0000313" key="3">
    <source>
        <dbReference type="Proteomes" id="UP000290057"/>
    </source>
</evidence>
<dbReference type="GO" id="GO:0009298">
    <property type="term" value="P:GDP-mannose biosynthetic process"/>
    <property type="evidence" value="ECO:0007669"/>
    <property type="project" value="TreeGrafter"/>
</dbReference>
<dbReference type="AlphaFoldDB" id="A0A3T1CJL2"/>
<dbReference type="PANTHER" id="PTHR46390">
    <property type="entry name" value="MANNOSE-1-PHOSPHATE GUANYLYLTRANSFERASE"/>
    <property type="match status" value="1"/>
</dbReference>
<dbReference type="InterPro" id="IPR005835">
    <property type="entry name" value="NTP_transferase_dom"/>
</dbReference>
<dbReference type="Gene3D" id="3.90.550.10">
    <property type="entry name" value="Spore Coat Polysaccharide Biosynthesis Protein SpsA, Chain A"/>
    <property type="match status" value="1"/>
</dbReference>
<sequence length="349" mass="37450">MESQVTKIVPVVLCGGSGTRLWPRSRAAKPKPFIPLLGEETLYQATLRRCSDRDRFAPPMVVIGEKHLEFAKPQAAQIAPDAQFVVEPMGRNTAPAIALAALALDENDVMLVCPSDHHIVDTQAFQDAAQAAGKLASEDLLVAFGIAATAPETGYGYIRRGDPLGEGHQVHSFVEKPDLETALGFLAQGGYAWNGGIFAFRAGFFLSELTKYRPDMAAAARASFEQRDPESEDIRPAATQFGTIASESVDYALMENTDRAAMVDVSMGWSDIGNWDALLLQRKSPDADNVIVGPGEIIGASGSMIDSDGPHVTLIGADDIVVVVDRDDVLVTSRNAVQRVGEASRCKKP</sequence>
<evidence type="ECO:0000313" key="2">
    <source>
        <dbReference type="EMBL" id="BBI21167.1"/>
    </source>
</evidence>
<proteinExistence type="predicted"/>
<dbReference type="CDD" id="cd02509">
    <property type="entry name" value="GDP-M1P_Guanylyltransferase"/>
    <property type="match status" value="1"/>
</dbReference>
<feature type="domain" description="Nucleotidyl transferase" evidence="1">
    <location>
        <begin position="10"/>
        <end position="279"/>
    </location>
</feature>
<dbReference type="EMBL" id="AP019389">
    <property type="protein sequence ID" value="BBI21167.1"/>
    <property type="molecule type" value="Genomic_DNA"/>
</dbReference>
<organism evidence="2 3">
    <name type="scientific">Qipengyuania flava</name>
    <dbReference type="NCBI Taxonomy" id="192812"/>
    <lineage>
        <taxon>Bacteria</taxon>
        <taxon>Pseudomonadati</taxon>
        <taxon>Pseudomonadota</taxon>
        <taxon>Alphaproteobacteria</taxon>
        <taxon>Sphingomonadales</taxon>
        <taxon>Erythrobacteraceae</taxon>
        <taxon>Qipengyuania</taxon>
    </lineage>
</organism>
<gene>
    <name evidence="2" type="ORF">EKJ_20140</name>
</gene>
<dbReference type="InterPro" id="IPR049577">
    <property type="entry name" value="GMPP_N"/>
</dbReference>
<dbReference type="RefSeq" id="WP_331852699.1">
    <property type="nucleotide sequence ID" value="NZ_AP019389.1"/>
</dbReference>
<evidence type="ECO:0000259" key="1">
    <source>
        <dbReference type="Pfam" id="PF00483"/>
    </source>
</evidence>
<dbReference type="Pfam" id="PF00483">
    <property type="entry name" value="NTP_transferase"/>
    <property type="match status" value="1"/>
</dbReference>
<name>A0A3T1CJL2_9SPHN</name>
<keyword evidence="3" id="KW-1185">Reference proteome</keyword>
<dbReference type="GO" id="GO:0004475">
    <property type="term" value="F:mannose-1-phosphate guanylyltransferase (GTP) activity"/>
    <property type="evidence" value="ECO:0007669"/>
    <property type="project" value="InterPro"/>
</dbReference>
<dbReference type="InterPro" id="IPR029044">
    <property type="entry name" value="Nucleotide-diphossugar_trans"/>
</dbReference>
<accession>A0A3T1CJL2</accession>
<dbReference type="SUPFAM" id="SSF53448">
    <property type="entry name" value="Nucleotide-diphospho-sugar transferases"/>
    <property type="match status" value="1"/>
</dbReference>
<dbReference type="PANTHER" id="PTHR46390:SF1">
    <property type="entry name" value="MANNOSE-1-PHOSPHATE GUANYLYLTRANSFERASE"/>
    <property type="match status" value="1"/>
</dbReference>
<dbReference type="Proteomes" id="UP000290057">
    <property type="component" value="Chromosome"/>
</dbReference>
<reference evidence="2 3" key="1">
    <citation type="submission" date="2019-01" db="EMBL/GenBank/DDBJ databases">
        <title>Complete genome sequence of Erythrobacter flavus KJ5.</title>
        <authorList>
            <person name="Kanesaki Y."/>
            <person name="Brotosudarmo T."/>
            <person name="Moriuchi R."/>
            <person name="Awai K."/>
        </authorList>
    </citation>
    <scope>NUCLEOTIDE SEQUENCE [LARGE SCALE GENOMIC DNA]</scope>
    <source>
        <strain evidence="2 3">KJ5</strain>
    </source>
</reference>
<protein>
    <recommendedName>
        <fullName evidence="1">Nucleotidyl transferase domain-containing protein</fullName>
    </recommendedName>
</protein>
<dbReference type="InterPro" id="IPR051161">
    <property type="entry name" value="Mannose-6P_isomerase_type2"/>
</dbReference>
<dbReference type="SUPFAM" id="SSF159283">
    <property type="entry name" value="Guanosine diphospho-D-mannose pyrophosphorylase/mannose-6-phosphate isomerase linker domain"/>
    <property type="match status" value="1"/>
</dbReference>